<comment type="subunit">
    <text evidence="13">Associates with the RNA polymerase II complex.</text>
</comment>
<dbReference type="CTD" id="79871"/>
<comment type="subcellular location">
    <subcellularLocation>
        <location evidence="1 13">Nucleus</location>
    </subcellularLocation>
</comment>
<dbReference type="PANTHER" id="PTHR14732:SF0">
    <property type="entry name" value="RNA POLYMERASE II SUBUNIT B1 CTD PHOSPHATASE RPAP2-RELATED"/>
    <property type="match status" value="1"/>
</dbReference>
<evidence type="ECO:0000256" key="14">
    <source>
        <dbReference type="SAM" id="MobiDB-lite"/>
    </source>
</evidence>
<keyword evidence="17" id="KW-1185">Reference proteome</keyword>
<comment type="catalytic activity">
    <reaction evidence="11 13">
        <text>O-phospho-L-threonyl-[protein] + H2O = L-threonyl-[protein] + phosphate</text>
        <dbReference type="Rhea" id="RHEA:47004"/>
        <dbReference type="Rhea" id="RHEA-COMP:11060"/>
        <dbReference type="Rhea" id="RHEA-COMP:11605"/>
        <dbReference type="ChEBI" id="CHEBI:15377"/>
        <dbReference type="ChEBI" id="CHEBI:30013"/>
        <dbReference type="ChEBI" id="CHEBI:43474"/>
        <dbReference type="ChEBI" id="CHEBI:61977"/>
        <dbReference type="EC" id="3.1.3.16"/>
    </reaction>
</comment>
<feature type="compositionally biased region" description="Basic and acidic residues" evidence="14">
    <location>
        <begin position="253"/>
        <end position="264"/>
    </location>
</feature>
<reference evidence="16" key="2">
    <citation type="submission" date="2020-02" db="EMBL/GenBank/DDBJ databases">
        <title>Esox lucius (northern pike) genome, fEsoLuc1, primary haplotype.</title>
        <authorList>
            <person name="Myers G."/>
            <person name="Karagic N."/>
            <person name="Meyer A."/>
            <person name="Pippel M."/>
            <person name="Reichard M."/>
            <person name="Winkler S."/>
            <person name="Tracey A."/>
            <person name="Sims Y."/>
            <person name="Howe K."/>
            <person name="Rhie A."/>
            <person name="Formenti G."/>
            <person name="Durbin R."/>
            <person name="Fedrigo O."/>
            <person name="Jarvis E.D."/>
        </authorList>
    </citation>
    <scope>NUCLEOTIDE SEQUENCE [LARGE SCALE GENOMIC DNA]</scope>
</reference>
<keyword evidence="8 13" id="KW-0539">Nucleus</keyword>
<evidence type="ECO:0000256" key="8">
    <source>
        <dbReference type="ARBA" id="ARBA00023242"/>
    </source>
</evidence>
<keyword evidence="3 13" id="KW-0479">Metal-binding</keyword>
<keyword evidence="5 13" id="KW-0378">Hydrolase</keyword>
<name>A0A3P8YT00_ESOLU</name>
<evidence type="ECO:0000256" key="6">
    <source>
        <dbReference type="ARBA" id="ARBA00022833"/>
    </source>
</evidence>
<dbReference type="GO" id="GO:0008420">
    <property type="term" value="F:RNA polymerase II CTD heptapeptide repeat phosphatase activity"/>
    <property type="evidence" value="ECO:0007669"/>
    <property type="project" value="UniProtKB-UniRule"/>
</dbReference>
<evidence type="ECO:0000256" key="12">
    <source>
        <dbReference type="PROSITE-ProRule" id="PRU00812"/>
    </source>
</evidence>
<sequence length="615" mass="69194">MESRKRVARSSKASKKDGKSVKAQTAAELARRTEATRVTFRERVQLEKRAVQVVERLLDNNVNEDLLVECARLITPTHYKDVVEERSIVKLCGYPICSNRLGKVPTQQFKISTKTNKVYDITERKCFCSNYCYKASKSFELQIPKSPLWLREHDSIPEIKLMKHGDGGSSGEALTLAERRLREEDVENPLPLGPVASEDPSGARPSPIATRSDDSETEQDFVSSMVSQRQRPRVHWGDIDKVDAGEPGEGEEMERRPARRGTTEEDREGDDTAETQTEGSDHVREKGSPEGQSVEEVVELLNHVTVQDRDSAAAQSGVPDHGPTPSPQGDSGPPAQPGLSITQVGMSRRGARGLRGLLTGLEAPRKPVSVRLKRLEDLRRTFKEWRTDETLEFLYGPDHFSKVPMETRNKMEEHVELDEDDLEDIVAGGDTFPGCPGRPSATAPDYETLCRETEELGLRVREFYKGTFILPEEAQQLEEKQARDLEDQDVKVPSFPLIDSRAQRLIQKRIAVEKISRSLRDVLGPLRLTMADIFSDLNNLVRTLRLTNTNIIHKAPEWTLITVVLLHVLSELSPVVRQALESPASVEYLSALMQELQLQDLDFQSLVRLFKTPDH</sequence>
<organism evidence="16 17">
    <name type="scientific">Esox lucius</name>
    <name type="common">Northern pike</name>
    <dbReference type="NCBI Taxonomy" id="8010"/>
    <lineage>
        <taxon>Eukaryota</taxon>
        <taxon>Metazoa</taxon>
        <taxon>Chordata</taxon>
        <taxon>Craniata</taxon>
        <taxon>Vertebrata</taxon>
        <taxon>Euteleostomi</taxon>
        <taxon>Actinopterygii</taxon>
        <taxon>Neopterygii</taxon>
        <taxon>Teleostei</taxon>
        <taxon>Protacanthopterygii</taxon>
        <taxon>Esociformes</taxon>
        <taxon>Esocidae</taxon>
        <taxon>Esox</taxon>
    </lineage>
</organism>
<feature type="domain" description="RTR1-type" evidence="15">
    <location>
        <begin position="69"/>
        <end position="152"/>
    </location>
</feature>
<comment type="catalytic activity">
    <reaction evidence="10 13">
        <text>O-phospho-L-seryl-[protein] + H2O = L-seryl-[protein] + phosphate</text>
        <dbReference type="Rhea" id="RHEA:20629"/>
        <dbReference type="Rhea" id="RHEA-COMP:9863"/>
        <dbReference type="Rhea" id="RHEA-COMP:11604"/>
        <dbReference type="ChEBI" id="CHEBI:15377"/>
        <dbReference type="ChEBI" id="CHEBI:29999"/>
        <dbReference type="ChEBI" id="CHEBI:43474"/>
        <dbReference type="ChEBI" id="CHEBI:83421"/>
        <dbReference type="EC" id="3.1.3.16"/>
    </reaction>
</comment>
<dbReference type="GeneTree" id="ENSGT00390000017965"/>
<protein>
    <recommendedName>
        <fullName evidence="13">RNA polymerase II subunit B1 CTD phosphatase RPAP2 homolog</fullName>
        <ecNumber evidence="13">3.1.3.16</ecNumber>
    </recommendedName>
</protein>
<proteinExistence type="inferred from homology"/>
<dbReference type="Bgee" id="ENSELUG00000019016">
    <property type="expression patterns" value="Expressed in ovary and 15 other cell types or tissues"/>
</dbReference>
<dbReference type="GO" id="GO:0005737">
    <property type="term" value="C:cytoplasm"/>
    <property type="evidence" value="ECO:0007669"/>
    <property type="project" value="TreeGrafter"/>
</dbReference>
<dbReference type="STRING" id="8010.ENSELUP00000019724"/>
<dbReference type="GO" id="GO:0005634">
    <property type="term" value="C:nucleus"/>
    <property type="evidence" value="ECO:0007669"/>
    <property type="project" value="UniProtKB-SubCell"/>
</dbReference>
<evidence type="ECO:0000256" key="9">
    <source>
        <dbReference type="ARBA" id="ARBA00045547"/>
    </source>
</evidence>
<evidence type="ECO:0000256" key="4">
    <source>
        <dbReference type="ARBA" id="ARBA00022771"/>
    </source>
</evidence>
<feature type="compositionally biased region" description="Basic and acidic residues" evidence="14">
    <location>
        <begin position="235"/>
        <end position="244"/>
    </location>
</feature>
<evidence type="ECO:0000256" key="10">
    <source>
        <dbReference type="ARBA" id="ARBA00047761"/>
    </source>
</evidence>
<dbReference type="Proteomes" id="UP000265140">
    <property type="component" value="Chromosome 3"/>
</dbReference>
<evidence type="ECO:0000256" key="1">
    <source>
        <dbReference type="ARBA" id="ARBA00004123"/>
    </source>
</evidence>
<evidence type="ECO:0000256" key="3">
    <source>
        <dbReference type="ARBA" id="ARBA00022723"/>
    </source>
</evidence>
<dbReference type="EC" id="3.1.3.16" evidence="13"/>
<evidence type="ECO:0000256" key="11">
    <source>
        <dbReference type="ARBA" id="ARBA00048336"/>
    </source>
</evidence>
<dbReference type="PANTHER" id="PTHR14732">
    <property type="entry name" value="RNA POLYMERASE II SUBUNIT B1 CTD PHOSPHATASE RPAP2-RELATED"/>
    <property type="match status" value="1"/>
</dbReference>
<evidence type="ECO:0000256" key="13">
    <source>
        <dbReference type="RuleBase" id="RU367080"/>
    </source>
</evidence>
<evidence type="ECO:0000313" key="17">
    <source>
        <dbReference type="Proteomes" id="UP000265140"/>
    </source>
</evidence>
<dbReference type="GeneID" id="105023982"/>
<dbReference type="KEGG" id="els:105023982"/>
<accession>A0A3P8YT00</accession>
<dbReference type="RefSeq" id="XP_010891878.1">
    <property type="nucleotide sequence ID" value="XM_010893576.3"/>
</dbReference>
<keyword evidence="6 13" id="KW-0862">Zinc</keyword>
<evidence type="ECO:0000256" key="7">
    <source>
        <dbReference type="ARBA" id="ARBA00022912"/>
    </source>
</evidence>
<evidence type="ECO:0000256" key="5">
    <source>
        <dbReference type="ARBA" id="ARBA00022801"/>
    </source>
</evidence>
<feature type="compositionally biased region" description="Polar residues" evidence="14">
    <location>
        <begin position="220"/>
        <end position="229"/>
    </location>
</feature>
<comment type="function">
    <text evidence="9">Protein phosphatase that displays CTD phosphatase activity and regulates transcription of snRNA genes. Recognizes and binds phosphorylated 'Ser-7' of the C-terminal heptapeptide repeat domain (CTD) of the largest RNA polymerase II subunit POLR2A, and mediates dephosphorylation of 'Ser-5' of the CTD, thereby promoting transcription of snRNA genes. Downstream of EIF2AK3/PERK, dephosphorylates ERN1, a sensor for the endoplasmic reticulum unfolded protein response (UPR), to abort failed ER-stress adaptation and trigger apoptosis.</text>
</comment>
<reference evidence="16" key="3">
    <citation type="submission" date="2025-08" db="UniProtKB">
        <authorList>
            <consortium name="Ensembl"/>
        </authorList>
    </citation>
    <scope>IDENTIFICATION</scope>
</reference>
<reference evidence="16" key="4">
    <citation type="submission" date="2025-09" db="UniProtKB">
        <authorList>
            <consortium name="Ensembl"/>
        </authorList>
    </citation>
    <scope>IDENTIFICATION</scope>
</reference>
<comment type="similarity">
    <text evidence="2 12 13">Belongs to the RPAP2 family.</text>
</comment>
<feature type="region of interest" description="Disordered" evidence="14">
    <location>
        <begin position="1"/>
        <end position="28"/>
    </location>
</feature>
<dbReference type="PROSITE" id="PS51479">
    <property type="entry name" value="ZF_RTR1"/>
    <property type="match status" value="1"/>
</dbReference>
<dbReference type="InterPro" id="IPR038534">
    <property type="entry name" value="Rtr1/RPAP2_sf"/>
</dbReference>
<dbReference type="FunCoup" id="A0A3P8YT00">
    <property type="interactions" value="655"/>
</dbReference>
<evidence type="ECO:0000313" key="16">
    <source>
        <dbReference type="Ensembl" id="ENSELUP00000019724.2"/>
    </source>
</evidence>
<feature type="compositionally biased region" description="Basic residues" evidence="14">
    <location>
        <begin position="1"/>
        <end position="13"/>
    </location>
</feature>
<dbReference type="AlphaFoldDB" id="A0A3P8YT00"/>
<feature type="region of interest" description="Disordered" evidence="14">
    <location>
        <begin position="184"/>
        <end position="293"/>
    </location>
</feature>
<dbReference type="InterPro" id="IPR007308">
    <property type="entry name" value="Rtr1/RPAP2_dom"/>
</dbReference>
<evidence type="ECO:0000259" key="15">
    <source>
        <dbReference type="PROSITE" id="PS51479"/>
    </source>
</evidence>
<feature type="region of interest" description="Disordered" evidence="14">
    <location>
        <begin position="306"/>
        <end position="345"/>
    </location>
</feature>
<dbReference type="Pfam" id="PF04181">
    <property type="entry name" value="RPAP2_Rtr1"/>
    <property type="match status" value="1"/>
</dbReference>
<reference evidence="17" key="1">
    <citation type="journal article" date="2014" name="PLoS ONE">
        <title>The genome and linkage map of the northern pike (Esox lucius): conserved synteny revealed between the salmonid sister group and the Neoteleostei.</title>
        <authorList>
            <person name="Rondeau E.B."/>
            <person name="Minkley D.R."/>
            <person name="Leong J.S."/>
            <person name="Messmer A.M."/>
            <person name="Jantzen J.R."/>
            <person name="von Schalburg K.R."/>
            <person name="Lemon C."/>
            <person name="Bird N.H."/>
            <person name="Koop B.F."/>
        </authorList>
    </citation>
    <scope>NUCLEOTIDE SEQUENCE</scope>
</reference>
<dbReference type="GO" id="GO:0008270">
    <property type="term" value="F:zinc ion binding"/>
    <property type="evidence" value="ECO:0007669"/>
    <property type="project" value="UniProtKB-KW"/>
</dbReference>
<dbReference type="Ensembl" id="ENSELUT00000041136.3">
    <property type="protein sequence ID" value="ENSELUP00000019724.2"/>
    <property type="gene ID" value="ENSELUG00000019016.3"/>
</dbReference>
<dbReference type="Gene3D" id="1.25.40.820">
    <property type="match status" value="1"/>
</dbReference>
<dbReference type="InterPro" id="IPR039693">
    <property type="entry name" value="Rtr1/RPAP2"/>
</dbReference>
<evidence type="ECO:0000256" key="2">
    <source>
        <dbReference type="ARBA" id="ARBA00005676"/>
    </source>
</evidence>
<keyword evidence="4 13" id="KW-0863">Zinc-finger</keyword>
<keyword evidence="7 13" id="KW-0904">Protein phosphatase</keyword>
<feature type="compositionally biased region" description="Basic and acidic residues" evidence="14">
    <location>
        <begin position="279"/>
        <end position="288"/>
    </location>
</feature>
<dbReference type="GO" id="GO:0043175">
    <property type="term" value="F:RNA polymerase core enzyme binding"/>
    <property type="evidence" value="ECO:0007669"/>
    <property type="project" value="UniProtKB-UniRule"/>
</dbReference>
<dbReference type="InParanoid" id="A0A3P8YT00"/>
<dbReference type="OMA" id="WCTDETL"/>